<keyword evidence="2" id="KW-0472">Membrane</keyword>
<dbReference type="Gene3D" id="2.40.10.10">
    <property type="entry name" value="Trypsin-like serine proteases"/>
    <property type="match status" value="1"/>
</dbReference>
<dbReference type="InterPro" id="IPR043504">
    <property type="entry name" value="Peptidase_S1_PA_chymotrypsin"/>
</dbReference>
<proteinExistence type="predicted"/>
<organism evidence="3 4">
    <name type="scientific">Pocillopora meandrina</name>
    <dbReference type="NCBI Taxonomy" id="46732"/>
    <lineage>
        <taxon>Eukaryota</taxon>
        <taxon>Metazoa</taxon>
        <taxon>Cnidaria</taxon>
        <taxon>Anthozoa</taxon>
        <taxon>Hexacorallia</taxon>
        <taxon>Scleractinia</taxon>
        <taxon>Astrocoeniina</taxon>
        <taxon>Pocilloporidae</taxon>
        <taxon>Pocillopora</taxon>
    </lineage>
</organism>
<feature type="compositionally biased region" description="Polar residues" evidence="1">
    <location>
        <begin position="493"/>
        <end position="508"/>
    </location>
</feature>
<sequence>MSCGFINRRYSRGRKFLYEEEIQKLIEGGEKLKRKTISTLAVDDNYRSRLVKTTNLNETLSKLQQFGSGICRIEVAQENGPNYTGTGFHFGDGWILTAAHVLRNRDKVNMARFVFFPPGTEISFEARPRRAIVHRLLPAGRRPDYHNRDIVLVKLGFQYTYGRKKDDLEEWEIDEQQLLEQSDLFDFTSLLEKTFTPTGDEQFSLKSTDPLTIIHFGSGQNDRKKFAYDIETYEVYKHMDLKVINFAFSFDSGASGCPVIQRVGEKWILVGVFFGGAYYENEANSIITGQALVWNQEVVQHIEAGREAVDKMSSFKQYNVFIPFSERAQLVLETKVKEAADLAVKHRILILRLQFSRIEQQRNIILYKEIRKSLLKYHWVDKLSLGALLLLLILNEGVECRPIQGTKRKVSEAPLLSTVAVNSPLQRLLSTDRITRLAEISKHCSHPIYRSMLPLFISSMYLSDWDENYPVDDEDWSSESRRDGSGAGSGSSNVPSTPKKNLVSTVHTAKSEHEAATESGGGGALWLVVVIFVVAAAVALVFFRRSWYTAAVGKLGRYIKGEKIGKQVSSNQSALKEARVKVGKQKSRENRKVLKALSKDQGVCTEKEELAIARSIISPSIETRKKNSEALHTRSCVRVATSKSRRKSSFGEDLQSAQYVFANASAKYAQIIHTEGDEPKESIQKDFSSEAVKSDLSQ</sequence>
<comment type="caution">
    <text evidence="3">The sequence shown here is derived from an EMBL/GenBank/DDBJ whole genome shotgun (WGS) entry which is preliminary data.</text>
</comment>
<evidence type="ECO:0008006" key="5">
    <source>
        <dbReference type="Google" id="ProtNLM"/>
    </source>
</evidence>
<evidence type="ECO:0000256" key="2">
    <source>
        <dbReference type="SAM" id="Phobius"/>
    </source>
</evidence>
<evidence type="ECO:0000313" key="3">
    <source>
        <dbReference type="EMBL" id="CAH3148877.1"/>
    </source>
</evidence>
<protein>
    <recommendedName>
        <fullName evidence="5">Serine protease</fullName>
    </recommendedName>
</protein>
<feature type="region of interest" description="Disordered" evidence="1">
    <location>
        <begin position="675"/>
        <end position="698"/>
    </location>
</feature>
<evidence type="ECO:0000313" key="4">
    <source>
        <dbReference type="Proteomes" id="UP001159428"/>
    </source>
</evidence>
<keyword evidence="4" id="KW-1185">Reference proteome</keyword>
<dbReference type="AlphaFoldDB" id="A0AAU9XKV2"/>
<keyword evidence="2" id="KW-1133">Transmembrane helix</keyword>
<feature type="compositionally biased region" description="Basic and acidic residues" evidence="1">
    <location>
        <begin position="675"/>
        <end position="688"/>
    </location>
</feature>
<dbReference type="Proteomes" id="UP001159428">
    <property type="component" value="Unassembled WGS sequence"/>
</dbReference>
<dbReference type="EMBL" id="CALNXJ010000045">
    <property type="protein sequence ID" value="CAH3148877.1"/>
    <property type="molecule type" value="Genomic_DNA"/>
</dbReference>
<feature type="transmembrane region" description="Helical" evidence="2">
    <location>
        <begin position="523"/>
        <end position="543"/>
    </location>
</feature>
<dbReference type="SUPFAM" id="SSF50494">
    <property type="entry name" value="Trypsin-like serine proteases"/>
    <property type="match status" value="1"/>
</dbReference>
<gene>
    <name evidence="3" type="ORF">PMEA_00024168</name>
</gene>
<evidence type="ECO:0000256" key="1">
    <source>
        <dbReference type="SAM" id="MobiDB-lite"/>
    </source>
</evidence>
<dbReference type="InterPro" id="IPR009003">
    <property type="entry name" value="Peptidase_S1_PA"/>
</dbReference>
<accession>A0AAU9XKV2</accession>
<keyword evidence="2" id="KW-0812">Transmembrane</keyword>
<name>A0AAU9XKV2_9CNID</name>
<reference evidence="3 4" key="1">
    <citation type="submission" date="2022-05" db="EMBL/GenBank/DDBJ databases">
        <authorList>
            <consortium name="Genoscope - CEA"/>
            <person name="William W."/>
        </authorList>
    </citation>
    <scope>NUCLEOTIDE SEQUENCE [LARGE SCALE GENOMIC DNA]</scope>
</reference>
<feature type="region of interest" description="Disordered" evidence="1">
    <location>
        <begin position="473"/>
        <end position="518"/>
    </location>
</feature>